<evidence type="ECO:0000313" key="2">
    <source>
        <dbReference type="Proteomes" id="UP000178449"/>
    </source>
</evidence>
<comment type="caution">
    <text evidence="1">The sequence shown here is derived from an EMBL/GenBank/DDBJ whole genome shotgun (WGS) entry which is preliminary data.</text>
</comment>
<dbReference type="STRING" id="1817772.A2527_00930"/>
<proteinExistence type="predicted"/>
<accession>A0A1F6G8W3</accession>
<dbReference type="EMBL" id="MFNE01000037">
    <property type="protein sequence ID" value="OGG94547.1"/>
    <property type="molecule type" value="Genomic_DNA"/>
</dbReference>
<reference evidence="1 2" key="1">
    <citation type="journal article" date="2016" name="Nat. Commun.">
        <title>Thousands of microbial genomes shed light on interconnected biogeochemical processes in an aquifer system.</title>
        <authorList>
            <person name="Anantharaman K."/>
            <person name="Brown C.T."/>
            <person name="Hug L.A."/>
            <person name="Sharon I."/>
            <person name="Castelle C.J."/>
            <person name="Probst A.J."/>
            <person name="Thomas B.C."/>
            <person name="Singh A."/>
            <person name="Wilkins M.J."/>
            <person name="Karaoz U."/>
            <person name="Brodie E.L."/>
            <person name="Williams K.H."/>
            <person name="Hubbard S.S."/>
            <person name="Banfield J.F."/>
        </authorList>
    </citation>
    <scope>NUCLEOTIDE SEQUENCE [LARGE SCALE GENOMIC DNA]</scope>
</reference>
<evidence type="ECO:0000313" key="1">
    <source>
        <dbReference type="EMBL" id="OGG94547.1"/>
    </source>
</evidence>
<organism evidence="1 2">
    <name type="scientific">Candidatus Lambdaproteobacteria bacterium RIFOXYD2_FULL_50_16</name>
    <dbReference type="NCBI Taxonomy" id="1817772"/>
    <lineage>
        <taxon>Bacteria</taxon>
        <taxon>Pseudomonadati</taxon>
        <taxon>Pseudomonadota</taxon>
        <taxon>Candidatus Lambdaproteobacteria</taxon>
    </lineage>
</organism>
<dbReference type="Proteomes" id="UP000178449">
    <property type="component" value="Unassembled WGS sequence"/>
</dbReference>
<protein>
    <submittedName>
        <fullName evidence="1">Uncharacterized protein</fullName>
    </submittedName>
</protein>
<sequence>MGDIKFYQSEVFGSIGITHLYGLSLEQLFEVKWRPLSRFCPRVKLIIGPDGVQFGGAKGEDWRGHKGVLSLQPIDPYFLNYTDLGISDLVEQTLLFKNNDPSGRVSQEAQAGKVDVLKVHRDRIEWPRPDGEGDLLIKDQNGILYLRLGYHSQSPKNLNLNLQDLKEGVYELWEKKKRVETFWLTSERTCPLLMIELDLDRLKDQPLLSLVFKNRQLYWRYHVSFNGQKKVSPANYAIWYNKKRDLFSSSLNSNGALLFTSKAPLPLLFEPSAEVKLQSKKDQWIDIVDRLPLPGAKAISISAEGLLCSDVFCSITTD</sequence>
<name>A0A1F6G8W3_9PROT</name>
<dbReference type="AlphaFoldDB" id="A0A1F6G8W3"/>
<gene>
    <name evidence="1" type="ORF">A2527_00930</name>
</gene>